<accession>A0A2G3PGI4</accession>
<name>A0A2G3PGI4_WILMA</name>
<proteinExistence type="inferred from homology"/>
<protein>
    <recommendedName>
        <fullName evidence="3">MaoC-like domain-containing protein</fullName>
    </recommendedName>
</protein>
<dbReference type="GO" id="GO:0019171">
    <property type="term" value="F:(3R)-hydroxyacyl-[acyl-carrier-protein] dehydratase activity"/>
    <property type="evidence" value="ECO:0007669"/>
    <property type="project" value="TreeGrafter"/>
</dbReference>
<dbReference type="RefSeq" id="WP_099384762.1">
    <property type="nucleotide sequence ID" value="NZ_PEBD01000011.1"/>
</dbReference>
<dbReference type="InterPro" id="IPR052741">
    <property type="entry name" value="Mitochondrial_HTD2"/>
</dbReference>
<comment type="similarity">
    <text evidence="1">Belongs to the enoyl-CoA hydratase/isomerase family.</text>
</comment>
<evidence type="ECO:0000313" key="5">
    <source>
        <dbReference type="Proteomes" id="UP000225108"/>
    </source>
</evidence>
<feature type="domain" description="MaoC-like" evidence="3">
    <location>
        <begin position="177"/>
        <end position="270"/>
    </location>
</feature>
<evidence type="ECO:0000313" key="4">
    <source>
        <dbReference type="EMBL" id="PHV64919.1"/>
    </source>
</evidence>
<evidence type="ECO:0000256" key="1">
    <source>
        <dbReference type="ARBA" id="ARBA00005254"/>
    </source>
</evidence>
<evidence type="ECO:0000256" key="2">
    <source>
        <dbReference type="SAM" id="MobiDB-lite"/>
    </source>
</evidence>
<dbReference type="Pfam" id="PF01575">
    <property type="entry name" value="MaoC_dehydratas"/>
    <property type="match status" value="1"/>
</dbReference>
<dbReference type="AlphaFoldDB" id="A0A2G3PGI4"/>
<gene>
    <name evidence="4" type="ORF">CSW57_21895</name>
</gene>
<dbReference type="InterPro" id="IPR029069">
    <property type="entry name" value="HotDog_dom_sf"/>
</dbReference>
<dbReference type="InterPro" id="IPR002539">
    <property type="entry name" value="MaoC-like_dom"/>
</dbReference>
<comment type="caution">
    <text evidence="4">The sequence shown here is derived from an EMBL/GenBank/DDBJ whole genome shotgun (WGS) entry which is preliminary data.</text>
</comment>
<dbReference type="Gene3D" id="3.10.129.10">
    <property type="entry name" value="Hotdog Thioesterase"/>
    <property type="match status" value="2"/>
</dbReference>
<sequence length="289" mass="31530">MTSIEGLGRYVQNWAPEPVETSDTISLERVRELIATLDLDIAVGEGDPLPLVWHWIFFHEWPRSSELGLDGHPANGHFLPPIPNRRRMFAGATIENLVPLPIGAHVVRRSAIHSVTPKTGSSGEMLFVRVRNEFLVDGAVARIESQDIVYRSGDPDAAPAQPVGAESEPTTDAPWSDVRTLTPPTLFRYSALTANAHRIHYDQPYVTSVEKYPGLVVHGPLLATLMAHLVEAARGVDAVESFSFRLRRPVFAGTAVLTEGRPNDDSSSARLAVLTGTDVVHASAEAVLR</sequence>
<feature type="region of interest" description="Disordered" evidence="2">
    <location>
        <begin position="154"/>
        <end position="177"/>
    </location>
</feature>
<dbReference type="Proteomes" id="UP000225108">
    <property type="component" value="Unassembled WGS sequence"/>
</dbReference>
<dbReference type="SUPFAM" id="SSF54637">
    <property type="entry name" value="Thioesterase/thiol ester dehydrase-isomerase"/>
    <property type="match status" value="1"/>
</dbReference>
<organism evidence="4 5">
    <name type="scientific">Williamsia marianensis</name>
    <dbReference type="NCBI Taxonomy" id="85044"/>
    <lineage>
        <taxon>Bacteria</taxon>
        <taxon>Bacillati</taxon>
        <taxon>Actinomycetota</taxon>
        <taxon>Actinomycetes</taxon>
        <taxon>Mycobacteriales</taxon>
        <taxon>Nocardiaceae</taxon>
        <taxon>Williamsia</taxon>
    </lineage>
</organism>
<evidence type="ECO:0000259" key="3">
    <source>
        <dbReference type="Pfam" id="PF01575"/>
    </source>
</evidence>
<dbReference type="EMBL" id="PEBD01000011">
    <property type="protein sequence ID" value="PHV64919.1"/>
    <property type="molecule type" value="Genomic_DNA"/>
</dbReference>
<reference evidence="4 5" key="1">
    <citation type="submission" date="2017-10" db="EMBL/GenBank/DDBJ databases">
        <title>The draft genome sequence of Williamsia sp. BULT 1.1 isolated from the semi-arid grassland soils from South Africa.</title>
        <authorList>
            <person name="Kabwe M.H."/>
            <person name="Govender N."/>
            <person name="Mutseka Lunga P."/>
            <person name="Vikram S."/>
            <person name="Makhalanyane T.P."/>
        </authorList>
    </citation>
    <scope>NUCLEOTIDE SEQUENCE [LARGE SCALE GENOMIC DNA]</scope>
    <source>
        <strain evidence="4 5">BULT 1.1</strain>
    </source>
</reference>
<dbReference type="PANTHER" id="PTHR28152">
    <property type="entry name" value="HYDROXYACYL-THIOESTER DEHYDRATASE TYPE 2, MITOCHONDRIAL"/>
    <property type="match status" value="1"/>
</dbReference>
<dbReference type="PANTHER" id="PTHR28152:SF1">
    <property type="entry name" value="HYDROXYACYL-THIOESTER DEHYDRATASE TYPE 2, MITOCHONDRIAL"/>
    <property type="match status" value="1"/>
</dbReference>